<keyword evidence="3 5" id="KW-0067">ATP-binding</keyword>
<dbReference type="PANTHER" id="PTHR45772">
    <property type="entry name" value="CONSERVED COMPONENT OF ABC TRANSPORTER FOR NATURAL AMINO ACIDS-RELATED"/>
    <property type="match status" value="1"/>
</dbReference>
<name>A0ABQ5NNQ3_9BACI</name>
<dbReference type="InterPro" id="IPR032823">
    <property type="entry name" value="BCA_ABC_TP_C"/>
</dbReference>
<dbReference type="SUPFAM" id="SSF52540">
    <property type="entry name" value="P-loop containing nucleoside triphosphate hydrolases"/>
    <property type="match status" value="1"/>
</dbReference>
<keyword evidence="1" id="KW-0813">Transport</keyword>
<evidence type="ECO:0000256" key="2">
    <source>
        <dbReference type="ARBA" id="ARBA00022741"/>
    </source>
</evidence>
<dbReference type="Proteomes" id="UP001065593">
    <property type="component" value="Unassembled WGS sequence"/>
</dbReference>
<dbReference type="SMART" id="SM00382">
    <property type="entry name" value="AAA"/>
    <property type="match status" value="1"/>
</dbReference>
<protein>
    <submittedName>
        <fullName evidence="5">ABC transporter ATP-binding protein</fullName>
    </submittedName>
</protein>
<keyword evidence="6" id="KW-1185">Reference proteome</keyword>
<proteinExistence type="predicted"/>
<dbReference type="InterPro" id="IPR003439">
    <property type="entry name" value="ABC_transporter-like_ATP-bd"/>
</dbReference>
<dbReference type="CDD" id="cd03219">
    <property type="entry name" value="ABC_Mj1267_LivG_branched"/>
    <property type="match status" value="1"/>
</dbReference>
<organism evidence="5 6">
    <name type="scientific">Lysinibacillus piscis</name>
    <dbReference type="NCBI Taxonomy" id="2518931"/>
    <lineage>
        <taxon>Bacteria</taxon>
        <taxon>Bacillati</taxon>
        <taxon>Bacillota</taxon>
        <taxon>Bacilli</taxon>
        <taxon>Bacillales</taxon>
        <taxon>Bacillaceae</taxon>
        <taxon>Lysinibacillus</taxon>
    </lineage>
</organism>
<dbReference type="PANTHER" id="PTHR45772:SF7">
    <property type="entry name" value="AMINO ACID ABC TRANSPORTER ATP-BINDING PROTEIN"/>
    <property type="match status" value="1"/>
</dbReference>
<dbReference type="Gene3D" id="3.40.50.300">
    <property type="entry name" value="P-loop containing nucleotide triphosphate hydrolases"/>
    <property type="match status" value="1"/>
</dbReference>
<accession>A0ABQ5NNQ3</accession>
<gene>
    <name evidence="5" type="ORF">LYSBPC_31390</name>
</gene>
<comment type="caution">
    <text evidence="5">The sequence shown here is derived from an EMBL/GenBank/DDBJ whole genome shotgun (WGS) entry which is preliminary data.</text>
</comment>
<evidence type="ECO:0000313" key="5">
    <source>
        <dbReference type="EMBL" id="GLC90012.1"/>
    </source>
</evidence>
<keyword evidence="2" id="KW-0547">Nucleotide-binding</keyword>
<evidence type="ECO:0000256" key="1">
    <source>
        <dbReference type="ARBA" id="ARBA00022448"/>
    </source>
</evidence>
<sequence length="259" mass="28680">MTSNLLINVENMGIQFGGLKAVQGVNMYLNTGELVGLIGPNGAGKTTSFNMLTGVYTPTEGTIIFDGTKLNGLAPYQVTQRGISRTFQNIRLFKELSVLDNVKVANHSLAKHSMWASIFRLPSHFSGEVAMEKQSIEFLKIFGLDTYKDELAKNLPYGMQRRLEIARALAANPKLLLLDEPAAGMNPQETHDLMELIAFIRKKFGLTILLIEHDMSLVMGICERIYVLDHGQLIADGTPEEIRNNPKVIEAYLGEEVIG</sequence>
<evidence type="ECO:0000256" key="3">
    <source>
        <dbReference type="ARBA" id="ARBA00022840"/>
    </source>
</evidence>
<dbReference type="InterPro" id="IPR051120">
    <property type="entry name" value="ABC_AA/LPS_Transport"/>
</dbReference>
<dbReference type="Pfam" id="PF12399">
    <property type="entry name" value="BCA_ABC_TP_C"/>
    <property type="match status" value="1"/>
</dbReference>
<evidence type="ECO:0000313" key="6">
    <source>
        <dbReference type="Proteomes" id="UP001065593"/>
    </source>
</evidence>
<dbReference type="PROSITE" id="PS50893">
    <property type="entry name" value="ABC_TRANSPORTER_2"/>
    <property type="match status" value="1"/>
</dbReference>
<reference evidence="5" key="1">
    <citation type="submission" date="2022-08" db="EMBL/GenBank/DDBJ databases">
        <title>Draft genome sequence of Lysinibacillus sp. strain KH24.</title>
        <authorList>
            <person name="Kanbe H."/>
            <person name="Itoh H."/>
        </authorList>
    </citation>
    <scope>NUCLEOTIDE SEQUENCE</scope>
    <source>
        <strain evidence="5">KH24</strain>
    </source>
</reference>
<feature type="domain" description="ABC transporter" evidence="4">
    <location>
        <begin position="7"/>
        <end position="255"/>
    </location>
</feature>
<dbReference type="RefSeq" id="WP_264989933.1">
    <property type="nucleotide sequence ID" value="NZ_BRZA01000005.1"/>
</dbReference>
<dbReference type="InterPro" id="IPR003593">
    <property type="entry name" value="AAA+_ATPase"/>
</dbReference>
<dbReference type="Pfam" id="PF00005">
    <property type="entry name" value="ABC_tran"/>
    <property type="match status" value="1"/>
</dbReference>
<dbReference type="InterPro" id="IPR027417">
    <property type="entry name" value="P-loop_NTPase"/>
</dbReference>
<dbReference type="GO" id="GO:0005524">
    <property type="term" value="F:ATP binding"/>
    <property type="evidence" value="ECO:0007669"/>
    <property type="project" value="UniProtKB-KW"/>
</dbReference>
<evidence type="ECO:0000259" key="4">
    <source>
        <dbReference type="PROSITE" id="PS50893"/>
    </source>
</evidence>
<dbReference type="EMBL" id="BRZA01000005">
    <property type="protein sequence ID" value="GLC90012.1"/>
    <property type="molecule type" value="Genomic_DNA"/>
</dbReference>